<dbReference type="SUPFAM" id="SSF116734">
    <property type="entry name" value="DNA methylase specificity domain"/>
    <property type="match status" value="2"/>
</dbReference>
<dbReference type="InterPro" id="IPR000055">
    <property type="entry name" value="Restrct_endonuc_typeI_TRD"/>
</dbReference>
<dbReference type="EMBL" id="JADCKB010000031">
    <property type="protein sequence ID" value="MBE5041017.1"/>
    <property type="molecule type" value="Genomic_DNA"/>
</dbReference>
<dbReference type="GO" id="GO:0009307">
    <property type="term" value="P:DNA restriction-modification system"/>
    <property type="evidence" value="ECO:0007669"/>
    <property type="project" value="UniProtKB-KW"/>
</dbReference>
<keyword evidence="6" id="KW-0378">Hydrolase</keyword>
<evidence type="ECO:0000313" key="7">
    <source>
        <dbReference type="Proteomes" id="UP000806542"/>
    </source>
</evidence>
<dbReference type="GO" id="GO:0003677">
    <property type="term" value="F:DNA binding"/>
    <property type="evidence" value="ECO:0007669"/>
    <property type="project" value="UniProtKB-KW"/>
</dbReference>
<accession>A0A9D5M1R4</accession>
<keyword evidence="6" id="KW-0540">Nuclease</keyword>
<protein>
    <submittedName>
        <fullName evidence="6">Restriction endonuclease subunit S</fullName>
    </submittedName>
</protein>
<evidence type="ECO:0000256" key="3">
    <source>
        <dbReference type="ARBA" id="ARBA00023125"/>
    </source>
</evidence>
<comment type="caution">
    <text evidence="6">The sequence shown here is derived from an EMBL/GenBank/DDBJ whole genome shotgun (WGS) entry which is preliminary data.</text>
</comment>
<evidence type="ECO:0000313" key="6">
    <source>
        <dbReference type="EMBL" id="MBE5041017.1"/>
    </source>
</evidence>
<sequence>MISLKKICSNQSSNIAIKDLEFHNGQYPIFGASGFIKNVDFYKQEKPYIAVVKDGAGVGRVMKLPAKSSIIGTMQYIIPNDNINISYLAYAMENMNLAKYYSGATIPHIYFKDYCKETLPDYTIAEQKQIADTLDKVTVLIYKHKKQLEKLGELVKARFVEMFGDVTNNDKNWHIEPLGNLCDISRGGSPRPIEQYLCGTIPWIKIGDATDGDDIYLTKTKEKILEIGIKKSRLVKSGSLIFANCGVSLGFARIITFDGCIHDGWLSFENIDENLNKIFLLKSLNCMTEYFRSIAPSGTQPNLNTAIMKSYKQIVPPIELQNQFADFVKQIEKTKTQVQKSLEQAETLKKALMQKYFG</sequence>
<comment type="similarity">
    <text evidence="1">Belongs to the type-I restriction system S methylase family.</text>
</comment>
<evidence type="ECO:0000256" key="2">
    <source>
        <dbReference type="ARBA" id="ARBA00022747"/>
    </source>
</evidence>
<keyword evidence="2" id="KW-0680">Restriction system</keyword>
<dbReference type="PANTHER" id="PTHR30408:SF12">
    <property type="entry name" value="TYPE I RESTRICTION ENZYME MJAVIII SPECIFICITY SUBUNIT"/>
    <property type="match status" value="1"/>
</dbReference>
<dbReference type="GO" id="GO:0004519">
    <property type="term" value="F:endonuclease activity"/>
    <property type="evidence" value="ECO:0007669"/>
    <property type="project" value="UniProtKB-KW"/>
</dbReference>
<dbReference type="InterPro" id="IPR052021">
    <property type="entry name" value="Type-I_RS_S_subunit"/>
</dbReference>
<evidence type="ECO:0000256" key="4">
    <source>
        <dbReference type="SAM" id="Coils"/>
    </source>
</evidence>
<keyword evidence="4" id="KW-0175">Coiled coil</keyword>
<organism evidence="6 7">
    <name type="scientific">Ructibacterium gallinarum</name>
    <dbReference type="NCBI Taxonomy" id="2779355"/>
    <lineage>
        <taxon>Bacteria</taxon>
        <taxon>Bacillati</taxon>
        <taxon>Bacillota</taxon>
        <taxon>Clostridia</taxon>
        <taxon>Eubacteriales</taxon>
        <taxon>Oscillospiraceae</taxon>
        <taxon>Ructibacterium</taxon>
    </lineage>
</organism>
<dbReference type="RefSeq" id="WP_226393556.1">
    <property type="nucleotide sequence ID" value="NZ_JADCKB010000031.1"/>
</dbReference>
<dbReference type="CDD" id="cd17283">
    <property type="entry name" value="RMtype1_S_Hpy180ORF7835P_TRD2-CR2_like"/>
    <property type="match status" value="1"/>
</dbReference>
<feature type="domain" description="Type I restriction modification DNA specificity" evidence="5">
    <location>
        <begin position="3"/>
        <end position="148"/>
    </location>
</feature>
<dbReference type="Gene3D" id="3.90.220.20">
    <property type="entry name" value="DNA methylase specificity domains"/>
    <property type="match status" value="2"/>
</dbReference>
<keyword evidence="3" id="KW-0238">DNA-binding</keyword>
<dbReference type="AlphaFoldDB" id="A0A9D5M1R4"/>
<gene>
    <name evidence="6" type="ORF">INF28_11160</name>
</gene>
<dbReference type="Proteomes" id="UP000806542">
    <property type="component" value="Unassembled WGS sequence"/>
</dbReference>
<feature type="coiled-coil region" evidence="4">
    <location>
        <begin position="328"/>
        <end position="355"/>
    </location>
</feature>
<keyword evidence="7" id="KW-1185">Reference proteome</keyword>
<proteinExistence type="inferred from homology"/>
<evidence type="ECO:0000259" key="5">
    <source>
        <dbReference type="Pfam" id="PF01420"/>
    </source>
</evidence>
<evidence type="ECO:0000256" key="1">
    <source>
        <dbReference type="ARBA" id="ARBA00010923"/>
    </source>
</evidence>
<dbReference type="Pfam" id="PF01420">
    <property type="entry name" value="Methylase_S"/>
    <property type="match status" value="2"/>
</dbReference>
<keyword evidence="6" id="KW-0255">Endonuclease</keyword>
<reference evidence="6" key="1">
    <citation type="submission" date="2020-10" db="EMBL/GenBank/DDBJ databases">
        <title>ChiBAC.</title>
        <authorList>
            <person name="Zenner C."/>
            <person name="Hitch T.C.A."/>
            <person name="Clavel T."/>
        </authorList>
    </citation>
    <scope>NUCLEOTIDE SEQUENCE</scope>
    <source>
        <strain evidence="6">DSM 107454</strain>
    </source>
</reference>
<dbReference type="InterPro" id="IPR044946">
    <property type="entry name" value="Restrct_endonuc_typeI_TRD_sf"/>
</dbReference>
<name>A0A9D5M1R4_9FIRM</name>
<feature type="domain" description="Type I restriction modification DNA specificity" evidence="5">
    <location>
        <begin position="171"/>
        <end position="341"/>
    </location>
</feature>
<dbReference type="PANTHER" id="PTHR30408">
    <property type="entry name" value="TYPE-1 RESTRICTION ENZYME ECOKI SPECIFICITY PROTEIN"/>
    <property type="match status" value="1"/>
</dbReference>